<organism evidence="2">
    <name type="scientific">Candidatus Kentrum sp. FM</name>
    <dbReference type="NCBI Taxonomy" id="2126340"/>
    <lineage>
        <taxon>Bacteria</taxon>
        <taxon>Pseudomonadati</taxon>
        <taxon>Pseudomonadota</taxon>
        <taxon>Gammaproteobacteria</taxon>
        <taxon>Candidatus Kentrum</taxon>
    </lineage>
</organism>
<gene>
    <name evidence="1" type="ORF">BECKFM1743A_GA0114220_104751</name>
    <name evidence="2" type="ORF">BECKFM1743B_GA0114221_101456</name>
</gene>
<evidence type="ECO:0000313" key="1">
    <source>
        <dbReference type="EMBL" id="VFJ68506.1"/>
    </source>
</evidence>
<dbReference type="AlphaFoldDB" id="A0A450W0H3"/>
<proteinExistence type="predicted"/>
<name>A0A450W0H3_9GAMM</name>
<sequence length="63" mass="6914">METTLIEKLEHKTAVTGRLEPSVARLDSAMEGAHAGEDVHERHGACLAATKDTPDEWWGSQLE</sequence>
<evidence type="ECO:0000313" key="2">
    <source>
        <dbReference type="EMBL" id="VFK10577.1"/>
    </source>
</evidence>
<reference evidence="2" key="1">
    <citation type="submission" date="2019-02" db="EMBL/GenBank/DDBJ databases">
        <authorList>
            <person name="Gruber-Vodicka R. H."/>
            <person name="Seah K. B. B."/>
        </authorList>
    </citation>
    <scope>NUCLEOTIDE SEQUENCE</scope>
    <source>
        <strain evidence="1">BECK_BZ163</strain>
        <strain evidence="2">BECK_BZ164</strain>
    </source>
</reference>
<protein>
    <submittedName>
        <fullName evidence="2">Uncharacterized protein</fullName>
    </submittedName>
</protein>
<accession>A0A450W0H3</accession>
<dbReference type="EMBL" id="CAADFL010000145">
    <property type="protein sequence ID" value="VFK10577.1"/>
    <property type="molecule type" value="Genomic_DNA"/>
</dbReference>
<dbReference type="EMBL" id="CAADEZ010000475">
    <property type="protein sequence ID" value="VFJ68506.1"/>
    <property type="molecule type" value="Genomic_DNA"/>
</dbReference>